<organism evidence="6 7">
    <name type="scientific">Burkholderia cenocepacia</name>
    <dbReference type="NCBI Taxonomy" id="95486"/>
    <lineage>
        <taxon>Bacteria</taxon>
        <taxon>Pseudomonadati</taxon>
        <taxon>Pseudomonadota</taxon>
        <taxon>Betaproteobacteria</taxon>
        <taxon>Burkholderiales</taxon>
        <taxon>Burkholderiaceae</taxon>
        <taxon>Burkholderia</taxon>
        <taxon>Burkholderia cepacia complex</taxon>
    </lineage>
</organism>
<evidence type="ECO:0000259" key="5">
    <source>
        <dbReference type="PROSITE" id="PS51078"/>
    </source>
</evidence>
<dbReference type="InterPro" id="IPR005471">
    <property type="entry name" value="Tscrpt_reg_IclR_N"/>
</dbReference>
<dbReference type="SMART" id="SM00346">
    <property type="entry name" value="HTH_ICLR"/>
    <property type="match status" value="1"/>
</dbReference>
<feature type="domain" description="IclR-ED" evidence="5">
    <location>
        <begin position="387"/>
        <end position="573"/>
    </location>
</feature>
<dbReference type="Gene3D" id="3.30.450.40">
    <property type="match status" value="1"/>
</dbReference>
<gene>
    <name evidence="6" type="ORF">B9Z07_05620</name>
</gene>
<dbReference type="GO" id="GO:0003677">
    <property type="term" value="F:DNA binding"/>
    <property type="evidence" value="ECO:0007669"/>
    <property type="project" value="UniProtKB-KW"/>
</dbReference>
<dbReference type="GO" id="GO:0003700">
    <property type="term" value="F:DNA-binding transcription factor activity"/>
    <property type="evidence" value="ECO:0007669"/>
    <property type="project" value="TreeGrafter"/>
</dbReference>
<dbReference type="PANTHER" id="PTHR30136">
    <property type="entry name" value="HELIX-TURN-HELIX TRANSCRIPTIONAL REGULATOR, ICLR FAMILY"/>
    <property type="match status" value="1"/>
</dbReference>
<evidence type="ECO:0000256" key="3">
    <source>
        <dbReference type="ARBA" id="ARBA00023163"/>
    </source>
</evidence>
<name>A0AAD0IY07_9BURK</name>
<sequence length="588" mass="62290">MSVIDKRERDRTAAFAALLGQFPEQRCAAGAAGTIGYREAGAGEAGAQHAGRALPVVLLHGIGSGAASWVRQLDALGASRRVLAWDAPGYGVSTPVHGASPAAADYAASLNAWLEALGIERCVLVGHSLGAIIAGGLVRVMPARIAGLLLISPAGGYGSAPADTRESRRDARLAMLAELGPAGLAEQRSGNMLSGFANEEAKAWVRWNMARIVPAGYAQATHLLANADLAADLAGFRGRTAVAVGANDAITPPAACERIAAAAHVGLQVIPQAGHAGYVEAPAVYSALIDTFCRQCDPQRGAGMSEPLQQNESDHAKAEASYVVPGLERGLRILAEFSPREPVLGAPELSKRLGIPRTTVFRLLQTLESLGFLERADKDRNYKLGIAVLRLGFEYLSSLELTDLGLPVIESLRDATGFTTHIVIRDGRDVVFVAKAQSQSPVFSSIRVNVGTRLPAHATTHGHVLMGDLSLKELHALYPEGALNRMTSATPETVDALYDVIREDALRGYGVSNSSFERGISVVTAPVRNETQRIVACITVTVPRPEIDAALIADGLIDKVQRAAAELSRRLNYRSDDEHTFLKALGLR</sequence>
<evidence type="ECO:0000256" key="1">
    <source>
        <dbReference type="ARBA" id="ARBA00023015"/>
    </source>
</evidence>
<dbReference type="PROSITE" id="PS51078">
    <property type="entry name" value="ICLR_ED"/>
    <property type="match status" value="1"/>
</dbReference>
<dbReference type="InterPro" id="IPR029058">
    <property type="entry name" value="AB_hydrolase_fold"/>
</dbReference>
<dbReference type="InterPro" id="IPR050707">
    <property type="entry name" value="HTH_MetabolicPath_Reg"/>
</dbReference>
<dbReference type="InterPro" id="IPR000073">
    <property type="entry name" value="AB_hydrolase_1"/>
</dbReference>
<dbReference type="SUPFAM" id="SSF46785">
    <property type="entry name" value="Winged helix' DNA-binding domain"/>
    <property type="match status" value="1"/>
</dbReference>
<dbReference type="Pfam" id="PF09339">
    <property type="entry name" value="HTH_IclR"/>
    <property type="match status" value="1"/>
</dbReference>
<evidence type="ECO:0000256" key="2">
    <source>
        <dbReference type="ARBA" id="ARBA00023125"/>
    </source>
</evidence>
<dbReference type="PRINTS" id="PR00111">
    <property type="entry name" value="ABHYDROLASE"/>
</dbReference>
<dbReference type="InterPro" id="IPR029016">
    <property type="entry name" value="GAF-like_dom_sf"/>
</dbReference>
<dbReference type="InterPro" id="IPR036390">
    <property type="entry name" value="WH_DNA-bd_sf"/>
</dbReference>
<dbReference type="InterPro" id="IPR036388">
    <property type="entry name" value="WH-like_DNA-bd_sf"/>
</dbReference>
<evidence type="ECO:0008006" key="8">
    <source>
        <dbReference type="Google" id="ProtNLM"/>
    </source>
</evidence>
<dbReference type="FunFam" id="1.10.10.10:FF:000056">
    <property type="entry name" value="IclR family transcriptional regulator"/>
    <property type="match status" value="1"/>
</dbReference>
<proteinExistence type="predicted"/>
<keyword evidence="3" id="KW-0804">Transcription</keyword>
<keyword evidence="2" id="KW-0238">DNA-binding</keyword>
<evidence type="ECO:0000313" key="6">
    <source>
        <dbReference type="EMBL" id="AWG28382.1"/>
    </source>
</evidence>
<dbReference type="AlphaFoldDB" id="A0AAD0IY07"/>
<evidence type="ECO:0000259" key="4">
    <source>
        <dbReference type="PROSITE" id="PS51077"/>
    </source>
</evidence>
<dbReference type="GO" id="GO:0045892">
    <property type="term" value="P:negative regulation of DNA-templated transcription"/>
    <property type="evidence" value="ECO:0007669"/>
    <property type="project" value="TreeGrafter"/>
</dbReference>
<dbReference type="PANTHER" id="PTHR30136:SF34">
    <property type="entry name" value="TRANSCRIPTIONAL REGULATOR"/>
    <property type="match status" value="1"/>
</dbReference>
<dbReference type="Pfam" id="PF01614">
    <property type="entry name" value="IclR_C"/>
    <property type="match status" value="1"/>
</dbReference>
<dbReference type="InterPro" id="IPR014757">
    <property type="entry name" value="Tscrpt_reg_IclR_C"/>
</dbReference>
<feature type="domain" description="HTH iclR-type" evidence="4">
    <location>
        <begin position="324"/>
        <end position="386"/>
    </location>
</feature>
<dbReference type="PROSITE" id="PS51077">
    <property type="entry name" value="HTH_ICLR"/>
    <property type="match status" value="1"/>
</dbReference>
<dbReference type="EMBL" id="CP021067">
    <property type="protein sequence ID" value="AWG28382.1"/>
    <property type="molecule type" value="Genomic_DNA"/>
</dbReference>
<dbReference type="Proteomes" id="UP000244809">
    <property type="component" value="Chromosome 1"/>
</dbReference>
<reference evidence="6 7" key="1">
    <citation type="submission" date="2017-04" db="EMBL/GenBank/DDBJ databases">
        <title>Complete genome sequence of Burkholderia cenocepacia PC184 Midwest clone.</title>
        <authorList>
            <person name="Mulks M.H."/>
            <person name="Cooper V.S."/>
        </authorList>
    </citation>
    <scope>NUCLEOTIDE SEQUENCE [LARGE SCALE GENOMIC DNA]</scope>
    <source>
        <strain evidence="6 7">PC184 Mulks</strain>
    </source>
</reference>
<evidence type="ECO:0000313" key="7">
    <source>
        <dbReference type="Proteomes" id="UP000244809"/>
    </source>
</evidence>
<dbReference type="Gene3D" id="3.40.50.1820">
    <property type="entry name" value="alpha/beta hydrolase"/>
    <property type="match status" value="1"/>
</dbReference>
<dbReference type="Gene3D" id="1.10.10.10">
    <property type="entry name" value="Winged helix-like DNA-binding domain superfamily/Winged helix DNA-binding domain"/>
    <property type="match status" value="1"/>
</dbReference>
<keyword evidence="1" id="KW-0805">Transcription regulation</keyword>
<dbReference type="Pfam" id="PF12697">
    <property type="entry name" value="Abhydrolase_6"/>
    <property type="match status" value="1"/>
</dbReference>
<dbReference type="SUPFAM" id="SSF55781">
    <property type="entry name" value="GAF domain-like"/>
    <property type="match status" value="1"/>
</dbReference>
<protein>
    <recommendedName>
        <fullName evidence="8">IclR family transcriptional regulator</fullName>
    </recommendedName>
</protein>
<accession>A0AAD0IY07</accession>
<dbReference type="SUPFAM" id="SSF53474">
    <property type="entry name" value="alpha/beta-Hydrolases"/>
    <property type="match status" value="1"/>
</dbReference>